<protein>
    <submittedName>
        <fullName evidence="4">TIGR03943 family protein</fullName>
    </submittedName>
</protein>
<name>A0A286H4I0_9ACTN</name>
<evidence type="ECO:0000259" key="2">
    <source>
        <dbReference type="Pfam" id="PF09323"/>
    </source>
</evidence>
<dbReference type="Pfam" id="PF21537">
    <property type="entry name" value="DUF1980_C"/>
    <property type="match status" value="1"/>
</dbReference>
<reference evidence="5" key="1">
    <citation type="submission" date="2017-09" db="EMBL/GenBank/DDBJ databases">
        <authorList>
            <person name="Varghese N."/>
            <person name="Submissions S."/>
        </authorList>
    </citation>
    <scope>NUCLEOTIDE SEQUENCE [LARGE SCALE GENOMIC DNA]</scope>
    <source>
        <strain evidence="5">DSM 44270</strain>
    </source>
</reference>
<dbReference type="OrthoDB" id="359029at2"/>
<evidence type="ECO:0000259" key="3">
    <source>
        <dbReference type="Pfam" id="PF21537"/>
    </source>
</evidence>
<keyword evidence="5" id="KW-1185">Reference proteome</keyword>
<dbReference type="Proteomes" id="UP000219482">
    <property type="component" value="Unassembled WGS sequence"/>
</dbReference>
<gene>
    <name evidence="4" type="ORF">SAMN06272739_3441</name>
</gene>
<dbReference type="InterPro" id="IPR048493">
    <property type="entry name" value="DUF1980_N"/>
</dbReference>
<dbReference type="InterPro" id="IPR015402">
    <property type="entry name" value="DUF1980"/>
</dbReference>
<dbReference type="EMBL" id="OCNK01000004">
    <property type="protein sequence ID" value="SOE02239.1"/>
    <property type="molecule type" value="Genomic_DNA"/>
</dbReference>
<proteinExistence type="predicted"/>
<dbReference type="InterPro" id="IPR048447">
    <property type="entry name" value="DUF1980_C"/>
</dbReference>
<dbReference type="RefSeq" id="WP_143278486.1">
    <property type="nucleotide sequence ID" value="NZ_OCNK01000004.1"/>
</dbReference>
<evidence type="ECO:0000313" key="5">
    <source>
        <dbReference type="Proteomes" id="UP000219482"/>
    </source>
</evidence>
<feature type="transmembrane region" description="Helical" evidence="1">
    <location>
        <begin position="33"/>
        <end position="55"/>
    </location>
</feature>
<dbReference type="AlphaFoldDB" id="A0A286H4I0"/>
<keyword evidence="1" id="KW-0812">Transmembrane</keyword>
<organism evidence="4 5">
    <name type="scientific">Blastococcus haudaquaticus</name>
    <dbReference type="NCBI Taxonomy" id="1938745"/>
    <lineage>
        <taxon>Bacteria</taxon>
        <taxon>Bacillati</taxon>
        <taxon>Actinomycetota</taxon>
        <taxon>Actinomycetes</taxon>
        <taxon>Geodermatophilales</taxon>
        <taxon>Geodermatophilaceae</taxon>
        <taxon>Blastococcus</taxon>
    </lineage>
</organism>
<feature type="domain" description="DUF1980" evidence="3">
    <location>
        <begin position="153"/>
        <end position="246"/>
    </location>
</feature>
<accession>A0A286H4I0</accession>
<keyword evidence="1" id="KW-0472">Membrane</keyword>
<feature type="domain" description="DUF1980" evidence="2">
    <location>
        <begin position="8"/>
        <end position="101"/>
    </location>
</feature>
<sequence length="248" mass="26616">MERLVTHLLLVLLGGTVLHVSLTDAYLAYVQPGFRPLLVLAGAALLLSGTVGFVLDRPRVSPVGRHASQARDHDHDHQHGHVPWVSWLLVLPVAVLLMVAPPALGVFTVERQSQPLAAATPDQVPEAVPAEELQLVRSMSMLEYGQWALADDPGPLTTSTVRLQGFVVPRGDDGWYLSRIRINCCAADAVPVSVVVDGNRQGVAPGEWVEVVGTWSPPAAHPSDGYPEPVIEARSVTPIPAPVNPYES</sequence>
<keyword evidence="1" id="KW-1133">Transmembrane helix</keyword>
<dbReference type="Pfam" id="PF09323">
    <property type="entry name" value="DUF1980"/>
    <property type="match status" value="1"/>
</dbReference>
<dbReference type="NCBIfam" id="TIGR03943">
    <property type="entry name" value="TIGR03943 family putative permease subunit"/>
    <property type="match status" value="1"/>
</dbReference>
<evidence type="ECO:0000313" key="4">
    <source>
        <dbReference type="EMBL" id="SOE02239.1"/>
    </source>
</evidence>
<feature type="transmembrane region" description="Helical" evidence="1">
    <location>
        <begin position="84"/>
        <end position="104"/>
    </location>
</feature>
<evidence type="ECO:0000256" key="1">
    <source>
        <dbReference type="SAM" id="Phobius"/>
    </source>
</evidence>